<sequence>MELCKLPAEDERLLGQLKEIDESSGEDAVINKIESIRNDYVSGCGNRKEIESANSALIGLAQAKMIDCWFDDRTETYGGLTSRGRSYFEDKAEAIRERKAEHRHDYKVSLFSAAIGFLLGLLSEKPGQDSRRYSKPHHCPTNLMNSE</sequence>
<organism evidence="2 3">
    <name type="scientific">Adlercreutzia faecimuris</name>
    <dbReference type="NCBI Taxonomy" id="2897341"/>
    <lineage>
        <taxon>Bacteria</taxon>
        <taxon>Bacillati</taxon>
        <taxon>Actinomycetota</taxon>
        <taxon>Coriobacteriia</taxon>
        <taxon>Eggerthellales</taxon>
        <taxon>Eggerthellaceae</taxon>
        <taxon>Adlercreutzia</taxon>
    </lineage>
</organism>
<evidence type="ECO:0000313" key="3">
    <source>
        <dbReference type="Proteomes" id="UP001430755"/>
    </source>
</evidence>
<evidence type="ECO:0000313" key="2">
    <source>
        <dbReference type="EMBL" id="MCI2241481.1"/>
    </source>
</evidence>
<reference evidence="2" key="1">
    <citation type="submission" date="2021-11" db="EMBL/GenBank/DDBJ databases">
        <title>A Novel Adlercreutzia Species, isolated from a Allomyrina dichotoma larva feces.</title>
        <authorList>
            <person name="Suh M.K."/>
        </authorList>
    </citation>
    <scope>NUCLEOTIDE SEQUENCE</scope>
    <source>
        <strain evidence="2">JBNU-10</strain>
    </source>
</reference>
<comment type="caution">
    <text evidence="2">The sequence shown here is derived from an EMBL/GenBank/DDBJ whole genome shotgun (WGS) entry which is preliminary data.</text>
</comment>
<name>A0ABS9WF44_9ACTN</name>
<dbReference type="RefSeq" id="WP_242163690.1">
    <property type="nucleotide sequence ID" value="NZ_JAJMLW010000001.1"/>
</dbReference>
<accession>A0ABS9WF44</accession>
<dbReference type="Proteomes" id="UP001430755">
    <property type="component" value="Unassembled WGS sequence"/>
</dbReference>
<evidence type="ECO:0000256" key="1">
    <source>
        <dbReference type="SAM" id="MobiDB-lite"/>
    </source>
</evidence>
<proteinExistence type="predicted"/>
<protein>
    <submittedName>
        <fullName evidence="2">Uncharacterized protein</fullName>
    </submittedName>
</protein>
<dbReference type="EMBL" id="JAJMLW010000001">
    <property type="protein sequence ID" value="MCI2241481.1"/>
    <property type="molecule type" value="Genomic_DNA"/>
</dbReference>
<keyword evidence="3" id="KW-1185">Reference proteome</keyword>
<feature type="region of interest" description="Disordered" evidence="1">
    <location>
        <begin position="127"/>
        <end position="147"/>
    </location>
</feature>
<gene>
    <name evidence="2" type="ORF">LPT13_03825</name>
</gene>